<protein>
    <recommendedName>
        <fullName evidence="2">D-isomer specific 2-hydroxyacid dehydrogenase catalytic domain-containing protein</fullName>
    </recommendedName>
</protein>
<organism evidence="1">
    <name type="scientific">marine metagenome</name>
    <dbReference type="NCBI Taxonomy" id="408172"/>
    <lineage>
        <taxon>unclassified sequences</taxon>
        <taxon>metagenomes</taxon>
        <taxon>ecological metagenomes</taxon>
    </lineage>
</organism>
<name>A0A382PAN2_9ZZZZ</name>
<proteinExistence type="predicted"/>
<reference evidence="1" key="1">
    <citation type="submission" date="2018-05" db="EMBL/GenBank/DDBJ databases">
        <authorList>
            <person name="Lanie J.A."/>
            <person name="Ng W.-L."/>
            <person name="Kazmierczak K.M."/>
            <person name="Andrzejewski T.M."/>
            <person name="Davidsen T.M."/>
            <person name="Wayne K.J."/>
            <person name="Tettelin H."/>
            <person name="Glass J.I."/>
            <person name="Rusch D."/>
            <person name="Podicherti R."/>
            <person name="Tsui H.-C.T."/>
            <person name="Winkler M.E."/>
        </authorList>
    </citation>
    <scope>NUCLEOTIDE SEQUENCE</scope>
</reference>
<feature type="non-terminal residue" evidence="1">
    <location>
        <position position="101"/>
    </location>
</feature>
<evidence type="ECO:0000313" key="1">
    <source>
        <dbReference type="EMBL" id="SVC69788.1"/>
    </source>
</evidence>
<sequence>MRKIKVAFIYKTSNPFMSGKHFDNTEYNFHVSSLQRNNDIDVSYFHSEDKLDTSVLKDRFDIILLLSNDINAMPEELVGINDLDIPTICGVSDPADAKKSI</sequence>
<gene>
    <name evidence="1" type="ORF">METZ01_LOCUS322642</name>
</gene>
<evidence type="ECO:0008006" key="2">
    <source>
        <dbReference type="Google" id="ProtNLM"/>
    </source>
</evidence>
<dbReference type="AlphaFoldDB" id="A0A382PAN2"/>
<dbReference type="EMBL" id="UINC01105675">
    <property type="protein sequence ID" value="SVC69788.1"/>
    <property type="molecule type" value="Genomic_DNA"/>
</dbReference>
<accession>A0A382PAN2</accession>